<dbReference type="AlphaFoldDB" id="A0A7J8X840"/>
<keyword evidence="2" id="KW-0732">Signal</keyword>
<feature type="non-terminal residue" evidence="3">
    <location>
        <position position="105"/>
    </location>
</feature>
<comment type="similarity">
    <text evidence="1">Belongs to the polysaccharide lyase 1 family.</text>
</comment>
<evidence type="ECO:0000256" key="2">
    <source>
        <dbReference type="ARBA" id="ARBA00022729"/>
    </source>
</evidence>
<reference evidence="3 4" key="1">
    <citation type="journal article" date="2019" name="Genome Biol. Evol.">
        <title>Insights into the evolution of the New World diploid cottons (Gossypium, subgenus Houzingenia) based on genome sequencing.</title>
        <authorList>
            <person name="Grover C.E."/>
            <person name="Arick M.A. 2nd"/>
            <person name="Thrash A."/>
            <person name="Conover J.L."/>
            <person name="Sanders W.S."/>
            <person name="Peterson D.G."/>
            <person name="Frelichowski J.E."/>
            <person name="Scheffler J.A."/>
            <person name="Scheffler B.E."/>
            <person name="Wendel J.F."/>
        </authorList>
    </citation>
    <scope>NUCLEOTIDE SEQUENCE [LARGE SCALE GENOMIC DNA]</scope>
    <source>
        <strain evidence="3">185</strain>
        <tissue evidence="3">Leaf</tissue>
    </source>
</reference>
<dbReference type="InterPro" id="IPR018082">
    <property type="entry name" value="AmbAllergen"/>
</dbReference>
<dbReference type="InterPro" id="IPR011050">
    <property type="entry name" value="Pectin_lyase_fold/virulence"/>
</dbReference>
<evidence type="ECO:0000313" key="4">
    <source>
        <dbReference type="Proteomes" id="UP000593577"/>
    </source>
</evidence>
<proteinExistence type="inferred from homology"/>
<dbReference type="PRINTS" id="PR00807">
    <property type="entry name" value="AMBALLERGEN"/>
</dbReference>
<dbReference type="Proteomes" id="UP000593577">
    <property type="component" value="Unassembled WGS sequence"/>
</dbReference>
<protein>
    <recommendedName>
        <fullName evidence="5">Pectate lyase</fullName>
    </recommendedName>
</protein>
<dbReference type="EMBL" id="JABFAA010000006">
    <property type="protein sequence ID" value="MBA0683456.1"/>
    <property type="molecule type" value="Genomic_DNA"/>
</dbReference>
<evidence type="ECO:0008006" key="5">
    <source>
        <dbReference type="Google" id="ProtNLM"/>
    </source>
</evidence>
<dbReference type="GO" id="GO:0030570">
    <property type="term" value="F:pectate lyase activity"/>
    <property type="evidence" value="ECO:0007669"/>
    <property type="project" value="InterPro"/>
</dbReference>
<accession>A0A7J8X840</accession>
<evidence type="ECO:0000256" key="1">
    <source>
        <dbReference type="ARBA" id="ARBA00010980"/>
    </source>
</evidence>
<dbReference type="PANTHER" id="PTHR31683:SF184">
    <property type="entry name" value="PECTATE LYASE"/>
    <property type="match status" value="1"/>
</dbReference>
<evidence type="ECO:0000313" key="3">
    <source>
        <dbReference type="EMBL" id="MBA0683456.1"/>
    </source>
</evidence>
<keyword evidence="4" id="KW-1185">Reference proteome</keyword>
<organism evidence="3 4">
    <name type="scientific">Gossypium aridum</name>
    <name type="common">American cotton</name>
    <name type="synonym">Erioxylum aridum</name>
    <dbReference type="NCBI Taxonomy" id="34290"/>
    <lineage>
        <taxon>Eukaryota</taxon>
        <taxon>Viridiplantae</taxon>
        <taxon>Streptophyta</taxon>
        <taxon>Embryophyta</taxon>
        <taxon>Tracheophyta</taxon>
        <taxon>Spermatophyta</taxon>
        <taxon>Magnoliopsida</taxon>
        <taxon>eudicotyledons</taxon>
        <taxon>Gunneridae</taxon>
        <taxon>Pentapetalae</taxon>
        <taxon>rosids</taxon>
        <taxon>malvids</taxon>
        <taxon>Malvales</taxon>
        <taxon>Malvaceae</taxon>
        <taxon>Malvoideae</taxon>
        <taxon>Gossypium</taxon>
    </lineage>
</organism>
<feature type="non-terminal residue" evidence="3">
    <location>
        <position position="1"/>
    </location>
</feature>
<sequence length="105" mass="11983">NYDNDVINPKPGTLHHVVIQKKPLWIFFAHDMKIKLSQELIVQSGKTIDGRRANVRIAYGYSITLQFVHNVIIHNIHVHHVVESHGGLIKDSKDHSGFRTVGDRD</sequence>
<dbReference type="InterPro" id="IPR012334">
    <property type="entry name" value="Pectin_lyas_fold"/>
</dbReference>
<dbReference type="SUPFAM" id="SSF51126">
    <property type="entry name" value="Pectin lyase-like"/>
    <property type="match status" value="1"/>
</dbReference>
<comment type="caution">
    <text evidence="3">The sequence shown here is derived from an EMBL/GenBank/DDBJ whole genome shotgun (WGS) entry which is preliminary data.</text>
</comment>
<dbReference type="InterPro" id="IPR045032">
    <property type="entry name" value="PEL"/>
</dbReference>
<dbReference type="Gene3D" id="2.160.20.10">
    <property type="entry name" value="Single-stranded right-handed beta-helix, Pectin lyase-like"/>
    <property type="match status" value="1"/>
</dbReference>
<dbReference type="PANTHER" id="PTHR31683">
    <property type="entry name" value="PECTATE LYASE 18-RELATED"/>
    <property type="match status" value="1"/>
</dbReference>
<gene>
    <name evidence="3" type="ORF">Goari_025115</name>
</gene>
<name>A0A7J8X840_GOSAI</name>